<keyword evidence="2" id="KW-1185">Reference proteome</keyword>
<name>A0ABM8Q3W6_9BACT</name>
<accession>A0ABM8Q3W6</accession>
<dbReference type="PANTHER" id="PTHR33221">
    <property type="entry name" value="WINGED HELIX-TURN-HELIX TRANSCRIPTIONAL REGULATOR, RRF2 FAMILY"/>
    <property type="match status" value="1"/>
</dbReference>
<evidence type="ECO:0000313" key="2">
    <source>
        <dbReference type="Proteomes" id="UP000789803"/>
    </source>
</evidence>
<dbReference type="RefSeq" id="WP_229932202.1">
    <property type="nucleotide sequence ID" value="NZ_CAJHOF010000003.1"/>
</dbReference>
<gene>
    <name evidence="1" type="primary">ywnA</name>
    <name evidence="1" type="ORF">LMG7974_00379</name>
</gene>
<organism evidence="1 2">
    <name type="scientific">Campylobacter majalis</name>
    <dbReference type="NCBI Taxonomy" id="2790656"/>
    <lineage>
        <taxon>Bacteria</taxon>
        <taxon>Pseudomonadati</taxon>
        <taxon>Campylobacterota</taxon>
        <taxon>Epsilonproteobacteria</taxon>
        <taxon>Campylobacterales</taxon>
        <taxon>Campylobacteraceae</taxon>
        <taxon>Campylobacter</taxon>
    </lineage>
</organism>
<dbReference type="SUPFAM" id="SSF46785">
    <property type="entry name" value="Winged helix' DNA-binding domain"/>
    <property type="match status" value="1"/>
</dbReference>
<dbReference type="InterPro" id="IPR036388">
    <property type="entry name" value="WH-like_DNA-bd_sf"/>
</dbReference>
<dbReference type="Gene3D" id="1.10.10.10">
    <property type="entry name" value="Winged helix-like DNA-binding domain superfamily/Winged helix DNA-binding domain"/>
    <property type="match status" value="1"/>
</dbReference>
<dbReference type="InterPro" id="IPR000944">
    <property type="entry name" value="Tscrpt_reg_Rrf2"/>
</dbReference>
<reference evidence="1 2" key="1">
    <citation type="submission" date="2020-11" db="EMBL/GenBank/DDBJ databases">
        <authorList>
            <person name="Peeters C."/>
        </authorList>
    </citation>
    <scope>NUCLEOTIDE SEQUENCE [LARGE SCALE GENOMIC DNA]</scope>
    <source>
        <strain evidence="1 2">LMG 7974</strain>
    </source>
</reference>
<dbReference type="Pfam" id="PF02082">
    <property type="entry name" value="Rrf2"/>
    <property type="match status" value="1"/>
</dbReference>
<dbReference type="InterPro" id="IPR036390">
    <property type="entry name" value="WH_DNA-bd_sf"/>
</dbReference>
<sequence length="136" mass="14999">MQIGVKFPIAVHILLSIEYFKDEKNTSEFLAETVGTNPVIIRKITSCLKSAGLVEVRAGIGGMSLAKSPENISLYDVYMAVSESKKELFKIHSSPHMCPLGGRIDALLRPHFLNAQNALKAELQYINIQNLLSELA</sequence>
<protein>
    <submittedName>
        <fullName evidence="1">HTH-type transcriptional regulator YwnA</fullName>
    </submittedName>
</protein>
<dbReference type="PANTHER" id="PTHR33221:SF15">
    <property type="entry name" value="HTH-TYPE TRANSCRIPTIONAL REGULATOR YWGB-RELATED"/>
    <property type="match status" value="1"/>
</dbReference>
<dbReference type="EMBL" id="CAJHOF010000003">
    <property type="protein sequence ID" value="CAD7287500.1"/>
    <property type="molecule type" value="Genomic_DNA"/>
</dbReference>
<evidence type="ECO:0000313" key="1">
    <source>
        <dbReference type="EMBL" id="CAD7287500.1"/>
    </source>
</evidence>
<dbReference type="PROSITE" id="PS51197">
    <property type="entry name" value="HTH_RRF2_2"/>
    <property type="match status" value="1"/>
</dbReference>
<proteinExistence type="predicted"/>
<comment type="caution">
    <text evidence="1">The sequence shown here is derived from an EMBL/GenBank/DDBJ whole genome shotgun (WGS) entry which is preliminary data.</text>
</comment>
<dbReference type="Proteomes" id="UP000789803">
    <property type="component" value="Unassembled WGS sequence"/>
</dbReference>